<reference evidence="1 2" key="1">
    <citation type="submission" date="2015-01" db="EMBL/GenBank/DDBJ databases">
        <title>The Genome Sequence of Exophiala sideris CBS121828.</title>
        <authorList>
            <consortium name="The Broad Institute Genomics Platform"/>
            <person name="Cuomo C."/>
            <person name="de Hoog S."/>
            <person name="Gorbushina A."/>
            <person name="Stielow B."/>
            <person name="Teixiera M."/>
            <person name="Abouelleil A."/>
            <person name="Chapman S.B."/>
            <person name="Priest M."/>
            <person name="Young S.K."/>
            <person name="Wortman J."/>
            <person name="Nusbaum C."/>
            <person name="Birren B."/>
        </authorList>
    </citation>
    <scope>NUCLEOTIDE SEQUENCE [LARGE SCALE GENOMIC DNA]</scope>
    <source>
        <strain evidence="1 2">CBS 121828</strain>
    </source>
</reference>
<dbReference type="EMBL" id="KN846951">
    <property type="protein sequence ID" value="KIV86031.1"/>
    <property type="molecule type" value="Genomic_DNA"/>
</dbReference>
<dbReference type="AlphaFoldDB" id="A0A0D1XDN6"/>
<evidence type="ECO:0000313" key="2">
    <source>
        <dbReference type="Proteomes" id="UP000053599"/>
    </source>
</evidence>
<evidence type="ECO:0000313" key="1">
    <source>
        <dbReference type="EMBL" id="KIV86031.1"/>
    </source>
</evidence>
<evidence type="ECO:0008006" key="3">
    <source>
        <dbReference type="Google" id="ProtNLM"/>
    </source>
</evidence>
<organism evidence="1 2">
    <name type="scientific">Exophiala sideris</name>
    <dbReference type="NCBI Taxonomy" id="1016849"/>
    <lineage>
        <taxon>Eukaryota</taxon>
        <taxon>Fungi</taxon>
        <taxon>Dikarya</taxon>
        <taxon>Ascomycota</taxon>
        <taxon>Pezizomycotina</taxon>
        <taxon>Eurotiomycetes</taxon>
        <taxon>Chaetothyriomycetidae</taxon>
        <taxon>Chaetothyriales</taxon>
        <taxon>Herpotrichiellaceae</taxon>
        <taxon>Exophiala</taxon>
    </lineage>
</organism>
<sequence length="314" mass="34086">MAVVGEIASIAGLVGLAGQAVKAASSLYSFIKAYRNIHPMVEQVASILQALHTCLSGVRRTALHADAVHGHHYAEVAEIFASVKSCYELFDQIEKQLDPIKSRVLRTIGKKLKVAADDGYFPLIYQQLSVQHQRLSTLLITATWFVHYIAMFTNLETLVGVGKLNTTATKIRDVQIQSTRQITSRLTSMESLLYVNTSQRAMSENLLQQKMDALLQATTSGATQNQLAAIEARLIALQIQCRQSIDAAQSDSLASIPLQNMGVSTSHGSNASDTTAKSTKPAIMGNAESLVKIVDTALVLKVQHGEIDVQSPTR</sequence>
<proteinExistence type="predicted"/>
<dbReference type="HOGENOM" id="CLU_885760_0_0_1"/>
<accession>A0A0D1XDN6</accession>
<dbReference type="Proteomes" id="UP000053599">
    <property type="component" value="Unassembled WGS sequence"/>
</dbReference>
<dbReference type="OrthoDB" id="5344057at2759"/>
<name>A0A0D1XDN6_9EURO</name>
<gene>
    <name evidence="1" type="ORF">PV11_01672</name>
</gene>
<protein>
    <recommendedName>
        <fullName evidence="3">Fungal N-terminal domain-containing protein</fullName>
    </recommendedName>
</protein>